<feature type="compositionally biased region" description="Basic and acidic residues" evidence="8">
    <location>
        <begin position="373"/>
        <end position="392"/>
    </location>
</feature>
<dbReference type="GeneID" id="118424902"/>
<evidence type="ECO:0000256" key="7">
    <source>
        <dbReference type="ARBA" id="ARBA00023224"/>
    </source>
</evidence>
<evidence type="ECO:0000256" key="1">
    <source>
        <dbReference type="ARBA" id="ARBA00004141"/>
    </source>
</evidence>
<proteinExistence type="predicted"/>
<dbReference type="InterPro" id="IPR050125">
    <property type="entry name" value="GPCR_opsins"/>
</dbReference>
<evidence type="ECO:0000256" key="5">
    <source>
        <dbReference type="ARBA" id="ARBA00023136"/>
    </source>
</evidence>
<accession>A0A9J7LUL4</accession>
<reference evidence="12" key="2">
    <citation type="submission" date="2025-08" db="UniProtKB">
        <authorList>
            <consortium name="RefSeq"/>
        </authorList>
    </citation>
    <scope>IDENTIFICATION</scope>
    <source>
        <strain evidence="12">S238N-H82</strain>
        <tissue evidence="12">Testes</tissue>
    </source>
</reference>
<protein>
    <submittedName>
        <fullName evidence="12">Melanopsin-like</fullName>
    </submittedName>
</protein>
<keyword evidence="11" id="KW-1185">Reference proteome</keyword>
<dbReference type="GO" id="GO:0007186">
    <property type="term" value="P:G protein-coupled receptor signaling pathway"/>
    <property type="evidence" value="ECO:0000318"/>
    <property type="project" value="GO_Central"/>
</dbReference>
<keyword evidence="7" id="KW-0807">Transducer</keyword>
<feature type="transmembrane region" description="Helical" evidence="9">
    <location>
        <begin position="237"/>
        <end position="259"/>
    </location>
</feature>
<dbReference type="InterPro" id="IPR000276">
    <property type="entry name" value="GPCR_Rhodpsn"/>
</dbReference>
<feature type="transmembrane region" description="Helical" evidence="9">
    <location>
        <begin position="279"/>
        <end position="300"/>
    </location>
</feature>
<reference evidence="11" key="1">
    <citation type="journal article" date="2020" name="Nat. Ecol. Evol.">
        <title>Deeply conserved synteny resolves early events in vertebrate evolution.</title>
        <authorList>
            <person name="Simakov O."/>
            <person name="Marletaz F."/>
            <person name="Yue J.X."/>
            <person name="O'Connell B."/>
            <person name="Jenkins J."/>
            <person name="Brandt A."/>
            <person name="Calef R."/>
            <person name="Tung C.H."/>
            <person name="Huang T.K."/>
            <person name="Schmutz J."/>
            <person name="Satoh N."/>
            <person name="Yu J.K."/>
            <person name="Putnam N.H."/>
            <person name="Green R.E."/>
            <person name="Rokhsar D.S."/>
        </authorList>
    </citation>
    <scope>NUCLEOTIDE SEQUENCE [LARGE SCALE GENOMIC DNA]</scope>
    <source>
        <strain evidence="11">S238N-H82</strain>
    </source>
</reference>
<evidence type="ECO:0000313" key="12">
    <source>
        <dbReference type="RefSeq" id="XP_035689602.1"/>
    </source>
</evidence>
<keyword evidence="2 9" id="KW-0812">Transmembrane</keyword>
<feature type="transmembrane region" description="Helical" evidence="9">
    <location>
        <begin position="61"/>
        <end position="86"/>
    </location>
</feature>
<keyword evidence="3 9" id="KW-1133">Transmembrane helix</keyword>
<feature type="transmembrane region" description="Helical" evidence="9">
    <location>
        <begin position="98"/>
        <end position="119"/>
    </location>
</feature>
<evidence type="ECO:0000313" key="11">
    <source>
        <dbReference type="Proteomes" id="UP000001554"/>
    </source>
</evidence>
<dbReference type="Pfam" id="PF00001">
    <property type="entry name" value="7tm_1"/>
    <property type="match status" value="1"/>
</dbReference>
<dbReference type="GO" id="GO:0071482">
    <property type="term" value="P:cellular response to light stimulus"/>
    <property type="evidence" value="ECO:0000318"/>
    <property type="project" value="GO_Central"/>
</dbReference>
<dbReference type="SUPFAM" id="SSF81321">
    <property type="entry name" value="Family A G protein-coupled receptor-like"/>
    <property type="match status" value="1"/>
</dbReference>
<gene>
    <name evidence="12" type="primary">LOC118424902</name>
</gene>
<dbReference type="AlphaFoldDB" id="A0A9J7LUL4"/>
<dbReference type="PRINTS" id="PR00237">
    <property type="entry name" value="GPCRRHODOPSN"/>
</dbReference>
<feature type="compositionally biased region" description="Basic residues" evidence="8">
    <location>
        <begin position="479"/>
        <end position="489"/>
    </location>
</feature>
<feature type="domain" description="G-protein coupled receptors family 1 profile" evidence="10">
    <location>
        <begin position="40"/>
        <end position="298"/>
    </location>
</feature>
<keyword evidence="5 9" id="KW-0472">Membrane</keyword>
<dbReference type="GO" id="GO:0005886">
    <property type="term" value="C:plasma membrane"/>
    <property type="evidence" value="ECO:0000318"/>
    <property type="project" value="GO_Central"/>
</dbReference>
<evidence type="ECO:0000256" key="6">
    <source>
        <dbReference type="ARBA" id="ARBA00023170"/>
    </source>
</evidence>
<dbReference type="OMA" id="RYNSIVR"/>
<feature type="transmembrane region" description="Helical" evidence="9">
    <location>
        <begin position="20"/>
        <end position="49"/>
    </location>
</feature>
<evidence type="ECO:0000256" key="9">
    <source>
        <dbReference type="SAM" id="Phobius"/>
    </source>
</evidence>
<evidence type="ECO:0000256" key="3">
    <source>
        <dbReference type="ARBA" id="ARBA00022989"/>
    </source>
</evidence>
<keyword evidence="4" id="KW-0297">G-protein coupled receptor</keyword>
<dbReference type="Gene3D" id="1.20.1070.10">
    <property type="entry name" value="Rhodopsin 7-helix transmembrane proteins"/>
    <property type="match status" value="1"/>
</dbReference>
<dbReference type="PROSITE" id="PS50262">
    <property type="entry name" value="G_PROTEIN_RECEP_F1_2"/>
    <property type="match status" value="1"/>
</dbReference>
<feature type="transmembrane region" description="Helical" evidence="9">
    <location>
        <begin position="189"/>
        <end position="216"/>
    </location>
</feature>
<evidence type="ECO:0000259" key="10">
    <source>
        <dbReference type="PROSITE" id="PS50262"/>
    </source>
</evidence>
<dbReference type="InterPro" id="IPR017452">
    <property type="entry name" value="GPCR_Rhodpsn_7TM"/>
</dbReference>
<dbReference type="KEGG" id="bfo:118424902"/>
<dbReference type="Proteomes" id="UP000001554">
    <property type="component" value="Chromosome 10"/>
</dbReference>
<dbReference type="GO" id="GO:0007602">
    <property type="term" value="P:phototransduction"/>
    <property type="evidence" value="ECO:0000318"/>
    <property type="project" value="GO_Central"/>
</dbReference>
<dbReference type="RefSeq" id="XP_035689602.1">
    <property type="nucleotide sequence ID" value="XM_035833709.1"/>
</dbReference>
<sequence length="558" mass="62969">MSGNYGEVFNYTWEYYEVDWALLSTFGVFTALLNFFSIGINIVLVTTFVRCKVLHRANNVFIGHLAVSDCLVALSRGPADVVVFALGGRYDRMIVCEWCSFFSTLFTGVSICTMGMIAYQRYNSIVRPKDNCLNSVKRAFMAIPGIWLFGLMSAIPPLATWNMADHNNSIDGYYIPVCSVTPVPRTYTFAVYVAIVALFVPFVAMLVFYFLIYWAVLMHGKKLDKNIKAVRKKKNKYARVEGKTCILMCMVVITFSLTWLTSGVLTFSASLVENHQPEFMLSTGLLSALATVCDPLVYVFQNQLFRLCVKHIVLLKGPVNDKAYLRIETAANKTVAGPFTTTTNTSNRRRRYPPGEHPITKGLPPAFTVEEPTEVKDEADGKPELARTDSWGRKGSLPPVDPIKEPELFAEIQRRRWSTRRLSVVILGERIDEDDPTSFDSSCEGSFRSGDRNGHRALHRISETSNSGVEATIPAQKQPRSRRGPRKPHRFSVGVPYFHRHTAGRFDAEQRQSGYISDFARRCSIGRRPSYEVSIELNVTPFDLKTKEKQMATNEEEI</sequence>
<evidence type="ECO:0000256" key="2">
    <source>
        <dbReference type="ARBA" id="ARBA00022692"/>
    </source>
</evidence>
<dbReference type="GO" id="GO:0008020">
    <property type="term" value="F:G protein-coupled photoreceptor activity"/>
    <property type="evidence" value="ECO:0000318"/>
    <property type="project" value="GO_Central"/>
</dbReference>
<comment type="subcellular location">
    <subcellularLocation>
        <location evidence="1">Membrane</location>
        <topology evidence="1">Multi-pass membrane protein</topology>
    </subcellularLocation>
</comment>
<keyword evidence="6" id="KW-0675">Receptor</keyword>
<name>A0A9J7LUL4_BRAFL</name>
<dbReference type="PANTHER" id="PTHR24240">
    <property type="entry name" value="OPSIN"/>
    <property type="match status" value="1"/>
</dbReference>
<feature type="transmembrane region" description="Helical" evidence="9">
    <location>
        <begin position="139"/>
        <end position="159"/>
    </location>
</feature>
<feature type="region of interest" description="Disordered" evidence="8">
    <location>
        <begin position="464"/>
        <end position="489"/>
    </location>
</feature>
<evidence type="ECO:0000256" key="4">
    <source>
        <dbReference type="ARBA" id="ARBA00023040"/>
    </source>
</evidence>
<dbReference type="OrthoDB" id="10015175at2759"/>
<organism evidence="11 12">
    <name type="scientific">Branchiostoma floridae</name>
    <name type="common">Florida lancelet</name>
    <name type="synonym">Amphioxus</name>
    <dbReference type="NCBI Taxonomy" id="7739"/>
    <lineage>
        <taxon>Eukaryota</taxon>
        <taxon>Metazoa</taxon>
        <taxon>Chordata</taxon>
        <taxon>Cephalochordata</taxon>
        <taxon>Leptocardii</taxon>
        <taxon>Amphioxiformes</taxon>
        <taxon>Branchiostomatidae</taxon>
        <taxon>Branchiostoma</taxon>
    </lineage>
</organism>
<evidence type="ECO:0000256" key="8">
    <source>
        <dbReference type="SAM" id="MobiDB-lite"/>
    </source>
</evidence>
<feature type="region of interest" description="Disordered" evidence="8">
    <location>
        <begin position="338"/>
        <end position="399"/>
    </location>
</feature>